<organism evidence="3 4">
    <name type="scientific">Streptomyces rimosus subsp. rimosus</name>
    <dbReference type="NCBI Taxonomy" id="132474"/>
    <lineage>
        <taxon>Bacteria</taxon>
        <taxon>Bacillati</taxon>
        <taxon>Actinomycetota</taxon>
        <taxon>Actinomycetes</taxon>
        <taxon>Kitasatosporales</taxon>
        <taxon>Streptomycetaceae</taxon>
        <taxon>Streptomyces</taxon>
    </lineage>
</organism>
<keyword evidence="2" id="KW-0732">Signal</keyword>
<sequence length="241" mass="25326">MHRSAKRLASLLACAAVPVMLVAGCSSDDSGKKKDEGGSAAPKSSAPSKSGSASPSVTPAKMKKLPNPCQSVSKDTLKKLVPKTKNEDGEQGKSSDAMARGYCAWKSSDDQGVDGTQYRWLDVGFQRYDSDPTLGSGEKRATDFYKKQVNTAKATQGAKNVKSGAVESLGDEAMWVTYDLKKEDDDFKNQTLIARTANVVVTVNYNGAGLAGADAPDPSDLLKLAKGATQEAVASVAKANQ</sequence>
<dbReference type="GeneID" id="66856143"/>
<dbReference type="RefSeq" id="WP_003980967.1">
    <property type="nucleotide sequence ID" value="NZ_CP043497.1"/>
</dbReference>
<evidence type="ECO:0000256" key="2">
    <source>
        <dbReference type="SAM" id="SignalP"/>
    </source>
</evidence>
<feature type="region of interest" description="Disordered" evidence="1">
    <location>
        <begin position="25"/>
        <end position="97"/>
    </location>
</feature>
<dbReference type="InterPro" id="IPR024520">
    <property type="entry name" value="DUF3558"/>
</dbReference>
<name>A0ABY3Z5E9_STRRM</name>
<evidence type="ECO:0000313" key="4">
    <source>
        <dbReference type="Proteomes" id="UP000829494"/>
    </source>
</evidence>
<gene>
    <name evidence="3" type="ORF">SRIMR7_21605</name>
</gene>
<proteinExistence type="predicted"/>
<feature type="chain" id="PRO_5045739268" description="DUF3558 domain-containing protein" evidence="2">
    <location>
        <begin position="24"/>
        <end position="241"/>
    </location>
</feature>
<reference evidence="3 4" key="1">
    <citation type="submission" date="2022-03" db="EMBL/GenBank/DDBJ databases">
        <title>Complete genome of Streptomyces rimosus ssp. rimosus R7 (=ATCC 10970).</title>
        <authorList>
            <person name="Beganovic S."/>
            <person name="Ruckert C."/>
            <person name="Busche T."/>
            <person name="Kalinowski J."/>
            <person name="Wittmann C."/>
        </authorList>
    </citation>
    <scope>NUCLEOTIDE SEQUENCE [LARGE SCALE GENOMIC DNA]</scope>
    <source>
        <strain evidence="3 4">R7</strain>
    </source>
</reference>
<dbReference type="PROSITE" id="PS51257">
    <property type="entry name" value="PROKAR_LIPOPROTEIN"/>
    <property type="match status" value="1"/>
</dbReference>
<evidence type="ECO:0000313" key="3">
    <source>
        <dbReference type="EMBL" id="UNZ04752.1"/>
    </source>
</evidence>
<dbReference type="Pfam" id="PF12079">
    <property type="entry name" value="DUF3558"/>
    <property type="match status" value="1"/>
</dbReference>
<accession>A0ABY3Z5E9</accession>
<dbReference type="Proteomes" id="UP000829494">
    <property type="component" value="Chromosome"/>
</dbReference>
<feature type="compositionally biased region" description="Low complexity" evidence="1">
    <location>
        <begin position="38"/>
        <end position="56"/>
    </location>
</feature>
<evidence type="ECO:0008006" key="5">
    <source>
        <dbReference type="Google" id="ProtNLM"/>
    </source>
</evidence>
<protein>
    <recommendedName>
        <fullName evidence="5">DUF3558 domain-containing protein</fullName>
    </recommendedName>
</protein>
<feature type="signal peptide" evidence="2">
    <location>
        <begin position="1"/>
        <end position="23"/>
    </location>
</feature>
<dbReference type="EMBL" id="CP094298">
    <property type="protein sequence ID" value="UNZ04752.1"/>
    <property type="molecule type" value="Genomic_DNA"/>
</dbReference>
<feature type="compositionally biased region" description="Basic and acidic residues" evidence="1">
    <location>
        <begin position="84"/>
        <end position="93"/>
    </location>
</feature>
<evidence type="ECO:0000256" key="1">
    <source>
        <dbReference type="SAM" id="MobiDB-lite"/>
    </source>
</evidence>
<keyword evidence="4" id="KW-1185">Reference proteome</keyword>